<evidence type="ECO:0000313" key="2">
    <source>
        <dbReference type="Proteomes" id="UP000504617"/>
    </source>
</evidence>
<evidence type="ECO:0000256" key="1">
    <source>
        <dbReference type="SAM" id="MobiDB-lite"/>
    </source>
</evidence>
<dbReference type="AlphaFoldDB" id="A0A6I9Y1Q2"/>
<protein>
    <submittedName>
        <fullName evidence="3">Proline-rich receptor-like protein kinase PERK2</fullName>
    </submittedName>
</protein>
<name>A0A6I9Y1Q2_9SAUR</name>
<feature type="region of interest" description="Disordered" evidence="1">
    <location>
        <begin position="235"/>
        <end position="263"/>
    </location>
</feature>
<dbReference type="GeneID" id="106545013"/>
<keyword evidence="2" id="KW-1185">Reference proteome</keyword>
<feature type="region of interest" description="Disordered" evidence="1">
    <location>
        <begin position="137"/>
        <end position="177"/>
    </location>
</feature>
<feature type="compositionally biased region" description="Polar residues" evidence="1">
    <location>
        <begin position="251"/>
        <end position="260"/>
    </location>
</feature>
<dbReference type="RefSeq" id="XP_013916928.1">
    <property type="nucleotide sequence ID" value="XM_014061453.1"/>
</dbReference>
<accession>A0A6I9Y1Q2</accession>
<gene>
    <name evidence="3" type="primary">LOC106545013</name>
</gene>
<evidence type="ECO:0000313" key="3">
    <source>
        <dbReference type="RefSeq" id="XP_013916928.1"/>
    </source>
</evidence>
<organism evidence="2 3">
    <name type="scientific">Thamnophis sirtalis</name>
    <dbReference type="NCBI Taxonomy" id="35019"/>
    <lineage>
        <taxon>Eukaryota</taxon>
        <taxon>Metazoa</taxon>
        <taxon>Chordata</taxon>
        <taxon>Craniata</taxon>
        <taxon>Vertebrata</taxon>
        <taxon>Euteleostomi</taxon>
        <taxon>Lepidosauria</taxon>
        <taxon>Squamata</taxon>
        <taxon>Bifurcata</taxon>
        <taxon>Unidentata</taxon>
        <taxon>Episquamata</taxon>
        <taxon>Toxicofera</taxon>
        <taxon>Serpentes</taxon>
        <taxon>Colubroidea</taxon>
        <taxon>Colubridae</taxon>
        <taxon>Natricinae</taxon>
        <taxon>Thamnophis</taxon>
    </lineage>
</organism>
<reference evidence="3" key="1">
    <citation type="submission" date="2025-08" db="UniProtKB">
        <authorList>
            <consortium name="RefSeq"/>
        </authorList>
    </citation>
    <scope>IDENTIFICATION</scope>
    <source>
        <tissue evidence="3">Skeletal muscle</tissue>
    </source>
</reference>
<sequence length="361" mass="37304">MKVNRMLQPMPKPENRTVVLVNSPRPTTPLQRPITPVLSEPLTPAIVPVPHTGPVLPGPLQPTTLPASVSLPVSIPMPPSPVTMSVPVPPPTKPQTPTVVPTLSQNNPAATLLQSQASVPQVLPLAMTAAQLVPNTPRLLLSPPPVSPTTTTASSLKAAPAPVPMGQQPPVSLSATPVRQQPPINTLSIASVQQQPPISTLGISSMAQQPPTNSQSINTLSISPINTLGVSPVVGQQPPPTNTLGPGPAGTTAQQSTSSIGGMVKPMNIHSAIHTLPGYNFAAAAGGVQQRLLLSPDMQARLPSGEVVSIGQLASLANRPLQGAPGSKPLTFQIQGNKLTLMGTQVRQVTMPQPAQQLPSR</sequence>
<proteinExistence type="predicted"/>
<dbReference type="KEGG" id="tsr:106545013"/>
<dbReference type="Proteomes" id="UP000504617">
    <property type="component" value="Unplaced"/>
</dbReference>
<dbReference type="OrthoDB" id="5857104at2759"/>